<evidence type="ECO:0000313" key="3">
    <source>
        <dbReference type="EMBL" id="WAA12804.1"/>
    </source>
</evidence>
<dbReference type="AlphaFoldDB" id="A0A9E8M1Z7"/>
<dbReference type="EMBL" id="CP106877">
    <property type="protein sequence ID" value="WAA12804.1"/>
    <property type="molecule type" value="Genomic_DNA"/>
</dbReference>
<gene>
    <name evidence="3" type="ORF">OE105_01275</name>
</gene>
<feature type="domain" description="DUF6884" evidence="1">
    <location>
        <begin position="3"/>
        <end position="127"/>
    </location>
</feature>
<evidence type="ECO:0000259" key="1">
    <source>
        <dbReference type="Pfam" id="PF21818"/>
    </source>
</evidence>
<dbReference type="KEGG" id="fhl:OE105_01275"/>
<protein>
    <recommendedName>
        <fullName evidence="5">GIY-YIG nuclease family protein</fullName>
    </recommendedName>
</protein>
<keyword evidence="4" id="KW-1185">Reference proteome</keyword>
<proteinExistence type="predicted"/>
<dbReference type="RefSeq" id="WP_275420936.1">
    <property type="nucleotide sequence ID" value="NZ_CP106877.1"/>
</dbReference>
<evidence type="ECO:0008006" key="5">
    <source>
        <dbReference type="Google" id="ProtNLM"/>
    </source>
</evidence>
<feature type="domain" description="GIY-YIG" evidence="2">
    <location>
        <begin position="163"/>
        <end position="331"/>
    </location>
</feature>
<dbReference type="Pfam" id="PF26468">
    <property type="entry name" value="GIY_YIG_3"/>
    <property type="match status" value="1"/>
</dbReference>
<accession>A0A9E8M1Z7</accession>
<dbReference type="Proteomes" id="UP001164726">
    <property type="component" value="Chromosome"/>
</dbReference>
<sequence>MKIALIPCTSRKIDSNPVVDGYSEIRSFQLAYTYAKLVADQIFVFTPKYSCVQEDCMGEMENHSIHIKNDCDQVVWWNKELVQLREYCDFKRDEFILLFDERYYENLIPHLSKFWIPLKGKRKEQWEEELEKLIKLEWESDQAIVLHMIFNELPRLDWTMIKQIPYQNGIYIMFEKGEEFHGMDRIVRIGTHRGPNRLLKRLRNHFVRERSRGSIFRKNIGRVFLKMDLNRSLQQQERDSQKFASESKYASFTREKFTTELEEKISRFLRDNITFVCFPVDEKSDRLRLEEGIIASLNKHPTFGPSKNWFGLNSPIPAIVKSGLWNKQGLQGKPLSEKELERVKWLTRFGNHY</sequence>
<evidence type="ECO:0000259" key="2">
    <source>
        <dbReference type="Pfam" id="PF26468"/>
    </source>
</evidence>
<dbReference type="Pfam" id="PF21818">
    <property type="entry name" value="DUF6884"/>
    <property type="match status" value="1"/>
</dbReference>
<organism evidence="3 4">
    <name type="scientific">Fervidibacillus halotolerans</name>
    <dbReference type="NCBI Taxonomy" id="2980027"/>
    <lineage>
        <taxon>Bacteria</taxon>
        <taxon>Bacillati</taxon>
        <taxon>Bacillota</taxon>
        <taxon>Bacilli</taxon>
        <taxon>Bacillales</taxon>
        <taxon>Bacillaceae</taxon>
        <taxon>Fervidibacillus</taxon>
    </lineage>
</organism>
<evidence type="ECO:0000313" key="4">
    <source>
        <dbReference type="Proteomes" id="UP001164726"/>
    </source>
</evidence>
<reference evidence="3" key="1">
    <citation type="submission" date="2022-09" db="EMBL/GenBank/DDBJ databases">
        <title>Complete Genomes of Fervidibacillus albus and Fervidibacillus halotolerans isolated from tidal flat sediments.</title>
        <authorList>
            <person name="Kwon K.K."/>
            <person name="Yang S.-H."/>
            <person name="Park M.J."/>
            <person name="Oh H.-M."/>
        </authorList>
    </citation>
    <scope>NUCLEOTIDE SEQUENCE</scope>
    <source>
        <strain evidence="3">MEBiC13594</strain>
    </source>
</reference>
<dbReference type="InterPro" id="IPR058782">
    <property type="entry name" value="GIY_YIG_3"/>
</dbReference>
<name>A0A9E8M1Z7_9BACI</name>
<dbReference type="InterPro" id="IPR049251">
    <property type="entry name" value="DUF6884"/>
</dbReference>